<comment type="caution">
    <text evidence="9">The sequence shown here is derived from an EMBL/GenBank/DDBJ whole genome shotgun (WGS) entry which is preliminary data.</text>
</comment>
<name>A0A171BKP3_9ACTN</name>
<dbReference type="RefSeq" id="WP_068894619.1">
    <property type="nucleotide sequence ID" value="NZ_BDCX01000002.1"/>
</dbReference>
<reference evidence="10" key="2">
    <citation type="submission" date="2016-04" db="EMBL/GenBank/DDBJ databases">
        <title>Planomonospora sphaerica JCM9374 whole genome shotgun sequence.</title>
        <authorList>
            <person name="Suzuki T."/>
            <person name="Dohra H."/>
            <person name="Kodani S."/>
        </authorList>
    </citation>
    <scope>NUCLEOTIDE SEQUENCE [LARGE SCALE GENOMIC DNA]</scope>
    <source>
        <strain evidence="10">JCM 9374</strain>
    </source>
</reference>
<organism evidence="9 10">
    <name type="scientific">Planomonospora sphaerica</name>
    <dbReference type="NCBI Taxonomy" id="161355"/>
    <lineage>
        <taxon>Bacteria</taxon>
        <taxon>Bacillati</taxon>
        <taxon>Actinomycetota</taxon>
        <taxon>Actinomycetes</taxon>
        <taxon>Streptosporangiales</taxon>
        <taxon>Streptosporangiaceae</taxon>
        <taxon>Planomonospora</taxon>
    </lineage>
</organism>
<keyword evidence="4" id="KW-0479">Metal-binding</keyword>
<dbReference type="GO" id="GO:0046872">
    <property type="term" value="F:metal ion binding"/>
    <property type="evidence" value="ECO:0007669"/>
    <property type="project" value="UniProtKB-KW"/>
</dbReference>
<evidence type="ECO:0000313" key="10">
    <source>
        <dbReference type="Proteomes" id="UP000077701"/>
    </source>
</evidence>
<evidence type="ECO:0000259" key="8">
    <source>
        <dbReference type="Pfam" id="PF01850"/>
    </source>
</evidence>
<comment type="similarity">
    <text evidence="7">Belongs to the PINc/VapC protein family.</text>
</comment>
<reference evidence="9 10" key="1">
    <citation type="journal article" date="2016" name="Genome Announc.">
        <title>Draft Genome Sequence of Planomonospora sphaerica JCM9374, a Rare Actinomycete.</title>
        <authorList>
            <person name="Dohra H."/>
            <person name="Suzuki T."/>
            <person name="Inoue Y."/>
            <person name="Kodani S."/>
        </authorList>
    </citation>
    <scope>NUCLEOTIDE SEQUENCE [LARGE SCALE GENOMIC DNA]</scope>
    <source>
        <strain evidence="9 10">JCM 9374</strain>
    </source>
</reference>
<keyword evidence="2" id="KW-1277">Toxin-antitoxin system</keyword>
<evidence type="ECO:0000256" key="4">
    <source>
        <dbReference type="ARBA" id="ARBA00022723"/>
    </source>
</evidence>
<keyword evidence="3" id="KW-0540">Nuclease</keyword>
<evidence type="ECO:0000256" key="5">
    <source>
        <dbReference type="ARBA" id="ARBA00022801"/>
    </source>
</evidence>
<protein>
    <submittedName>
        <fullName evidence="9">Twitching motility protein PilT</fullName>
    </submittedName>
</protein>
<evidence type="ECO:0000256" key="7">
    <source>
        <dbReference type="ARBA" id="ARBA00038093"/>
    </source>
</evidence>
<feature type="domain" description="PIN" evidence="8">
    <location>
        <begin position="13"/>
        <end position="118"/>
    </location>
</feature>
<dbReference type="Pfam" id="PF01850">
    <property type="entry name" value="PIN"/>
    <property type="match status" value="1"/>
</dbReference>
<dbReference type="CDD" id="cd18732">
    <property type="entry name" value="PIN_MtVapC4-C5_like"/>
    <property type="match status" value="1"/>
</dbReference>
<keyword evidence="5" id="KW-0378">Hydrolase</keyword>
<keyword evidence="10" id="KW-1185">Reference proteome</keyword>
<dbReference type="Proteomes" id="UP000077701">
    <property type="component" value="Unassembled WGS sequence"/>
</dbReference>
<dbReference type="PANTHER" id="PTHR33653">
    <property type="entry name" value="RIBONUCLEASE VAPC2"/>
    <property type="match status" value="1"/>
</dbReference>
<accession>A0A171BKP3</accession>
<dbReference type="GO" id="GO:0004518">
    <property type="term" value="F:nuclease activity"/>
    <property type="evidence" value="ECO:0007669"/>
    <property type="project" value="UniProtKB-KW"/>
</dbReference>
<dbReference type="InterPro" id="IPR002716">
    <property type="entry name" value="PIN_dom"/>
</dbReference>
<dbReference type="Gene3D" id="3.40.50.1010">
    <property type="entry name" value="5'-nuclease"/>
    <property type="match status" value="1"/>
</dbReference>
<dbReference type="InterPro" id="IPR029060">
    <property type="entry name" value="PIN-like_dom_sf"/>
</dbReference>
<dbReference type="SUPFAM" id="SSF88723">
    <property type="entry name" value="PIN domain-like"/>
    <property type="match status" value="1"/>
</dbReference>
<dbReference type="GO" id="GO:0016787">
    <property type="term" value="F:hydrolase activity"/>
    <property type="evidence" value="ECO:0007669"/>
    <property type="project" value="UniProtKB-KW"/>
</dbReference>
<comment type="cofactor">
    <cofactor evidence="1">
        <name>Mg(2+)</name>
        <dbReference type="ChEBI" id="CHEBI:18420"/>
    </cofactor>
</comment>
<dbReference type="PANTHER" id="PTHR33653:SF1">
    <property type="entry name" value="RIBONUCLEASE VAPC2"/>
    <property type="match status" value="1"/>
</dbReference>
<proteinExistence type="inferred from homology"/>
<dbReference type="EMBL" id="BDCX01000002">
    <property type="protein sequence ID" value="GAT65240.1"/>
    <property type="molecule type" value="Genomic_DNA"/>
</dbReference>
<dbReference type="InterPro" id="IPR050556">
    <property type="entry name" value="Type_II_TA_system_RNase"/>
</dbReference>
<sequence length="140" mass="15288">MTHPLGLLDTDILILRADIDPDELPDEMMISAITTAELSAGVLVADGPQELAQRMKILQGAEAEFDPLPFDDTAAREYGQLWISVVASGRKPRPRTADLMIACVAIANRLPLYTCNPGDFKGLDHLLTVVPVTRPRREPA</sequence>
<dbReference type="OrthoDB" id="3257696at2"/>
<evidence type="ECO:0000313" key="9">
    <source>
        <dbReference type="EMBL" id="GAT65240.1"/>
    </source>
</evidence>
<gene>
    <name evidence="9" type="ORF">PS9374_00872</name>
</gene>
<keyword evidence="6" id="KW-0460">Magnesium</keyword>
<evidence type="ECO:0000256" key="2">
    <source>
        <dbReference type="ARBA" id="ARBA00022649"/>
    </source>
</evidence>
<dbReference type="STRING" id="161355.PS9374_00872"/>
<evidence type="ECO:0000256" key="3">
    <source>
        <dbReference type="ARBA" id="ARBA00022722"/>
    </source>
</evidence>
<evidence type="ECO:0000256" key="1">
    <source>
        <dbReference type="ARBA" id="ARBA00001946"/>
    </source>
</evidence>
<evidence type="ECO:0000256" key="6">
    <source>
        <dbReference type="ARBA" id="ARBA00022842"/>
    </source>
</evidence>
<dbReference type="AlphaFoldDB" id="A0A171BKP3"/>